<organism evidence="1 2">
    <name type="scientific">Gymnopus androsaceus JB14</name>
    <dbReference type="NCBI Taxonomy" id="1447944"/>
    <lineage>
        <taxon>Eukaryota</taxon>
        <taxon>Fungi</taxon>
        <taxon>Dikarya</taxon>
        <taxon>Basidiomycota</taxon>
        <taxon>Agaricomycotina</taxon>
        <taxon>Agaricomycetes</taxon>
        <taxon>Agaricomycetidae</taxon>
        <taxon>Agaricales</taxon>
        <taxon>Marasmiineae</taxon>
        <taxon>Omphalotaceae</taxon>
        <taxon>Gymnopus</taxon>
    </lineage>
</organism>
<sequence length="160" mass="18582">MAADYLYQTHTKFDRNTVETVATLTRTMQPSYPAIYLSYLFATHLDVCCKVPVPLLHGRQNYKSVADLEVRPWIDLNSHRGVTQMSDHHLRYRVGDLIYHIFVDLQDSRKSRSPHFSNWQGNVLVVHEAIAQVVDATEGDMDLVKTAVRECLRNRRNQKR</sequence>
<dbReference type="Proteomes" id="UP000799118">
    <property type="component" value="Unassembled WGS sequence"/>
</dbReference>
<accession>A0A6A4GX54</accession>
<dbReference type="OrthoDB" id="10530672at2759"/>
<name>A0A6A4GX54_9AGAR</name>
<keyword evidence="2" id="KW-1185">Reference proteome</keyword>
<protein>
    <submittedName>
        <fullName evidence="1">Uncharacterized protein</fullName>
    </submittedName>
</protein>
<proteinExistence type="predicted"/>
<dbReference type="EMBL" id="ML769657">
    <property type="protein sequence ID" value="KAE9390452.1"/>
    <property type="molecule type" value="Genomic_DNA"/>
</dbReference>
<evidence type="ECO:0000313" key="1">
    <source>
        <dbReference type="EMBL" id="KAE9390452.1"/>
    </source>
</evidence>
<gene>
    <name evidence="1" type="ORF">BT96DRAFT_1002269</name>
</gene>
<evidence type="ECO:0000313" key="2">
    <source>
        <dbReference type="Proteomes" id="UP000799118"/>
    </source>
</evidence>
<reference evidence="1" key="1">
    <citation type="journal article" date="2019" name="Environ. Microbiol.">
        <title>Fungal ecological strategies reflected in gene transcription - a case study of two litter decomposers.</title>
        <authorList>
            <person name="Barbi F."/>
            <person name="Kohler A."/>
            <person name="Barry K."/>
            <person name="Baskaran P."/>
            <person name="Daum C."/>
            <person name="Fauchery L."/>
            <person name="Ihrmark K."/>
            <person name="Kuo A."/>
            <person name="LaButti K."/>
            <person name="Lipzen A."/>
            <person name="Morin E."/>
            <person name="Grigoriev I.V."/>
            <person name="Henrissat B."/>
            <person name="Lindahl B."/>
            <person name="Martin F."/>
        </authorList>
    </citation>
    <scope>NUCLEOTIDE SEQUENCE</scope>
    <source>
        <strain evidence="1">JB14</strain>
    </source>
</reference>
<dbReference type="AlphaFoldDB" id="A0A6A4GX54"/>